<dbReference type="RefSeq" id="WP_339404573.1">
    <property type="nucleotide sequence ID" value="NZ_JBBGAZ010000014.1"/>
</dbReference>
<organism evidence="2 3">
    <name type="scientific">Cognatishimia coralii</name>
    <dbReference type="NCBI Taxonomy" id="3083254"/>
    <lineage>
        <taxon>Bacteria</taxon>
        <taxon>Pseudomonadati</taxon>
        <taxon>Pseudomonadota</taxon>
        <taxon>Alphaproteobacteria</taxon>
        <taxon>Rhodobacterales</taxon>
        <taxon>Paracoccaceae</taxon>
        <taxon>Cognatishimia</taxon>
    </lineage>
</organism>
<comment type="caution">
    <text evidence="2">The sequence shown here is derived from an EMBL/GenBank/DDBJ whole genome shotgun (WGS) entry which is preliminary data.</text>
</comment>
<feature type="transmembrane region" description="Helical" evidence="1">
    <location>
        <begin position="74"/>
        <end position="100"/>
    </location>
</feature>
<evidence type="ECO:0000256" key="1">
    <source>
        <dbReference type="SAM" id="Phobius"/>
    </source>
</evidence>
<evidence type="ECO:0000313" key="2">
    <source>
        <dbReference type="EMBL" id="MEJ5219919.1"/>
    </source>
</evidence>
<name>A0ABU8QKG8_9RHOB</name>
<dbReference type="InterPro" id="IPR018681">
    <property type="entry name" value="DUF2165_transmembrane"/>
</dbReference>
<keyword evidence="1" id="KW-1133">Transmembrane helix</keyword>
<reference evidence="2 3" key="1">
    <citation type="submission" date="2024-03" db="EMBL/GenBank/DDBJ databases">
        <title>Cognatishimia coralii sp. nov., a marine bacterium isolated from coral surrounding seawater.</title>
        <authorList>
            <person name="Liu X."/>
            <person name="Liu S."/>
            <person name="Sun H."/>
            <person name="Zhang Y."/>
        </authorList>
    </citation>
    <scope>NUCLEOTIDE SEQUENCE [LARGE SCALE GENOMIC DNA]</scope>
    <source>
        <strain evidence="2 3">D5M38</strain>
    </source>
</reference>
<keyword evidence="3" id="KW-1185">Reference proteome</keyword>
<sequence length="162" mass="18276">MIDFATFLTLCQALAVSFLAAWLTIGVYENIRHPDINRVFTSEVLDLARLREVYPEVYADVQHRRIANKRVQHGLFYLIVSAELLATVLLWTGAISLFLGTETAPVFALLGVMSFTTIWAGFLIAGNWFCYWFCHEGAQNTHYQMLLWGLATLIFLVVGQGA</sequence>
<feature type="transmembrane region" description="Helical" evidence="1">
    <location>
        <begin position="145"/>
        <end position="161"/>
    </location>
</feature>
<keyword evidence="1" id="KW-0472">Membrane</keyword>
<evidence type="ECO:0000313" key="3">
    <source>
        <dbReference type="Proteomes" id="UP001368270"/>
    </source>
</evidence>
<dbReference type="EMBL" id="JBBGAZ010000014">
    <property type="protein sequence ID" value="MEJ5219919.1"/>
    <property type="molecule type" value="Genomic_DNA"/>
</dbReference>
<protein>
    <submittedName>
        <fullName evidence="2">DUF2165 family protein</fullName>
    </submittedName>
</protein>
<proteinExistence type="predicted"/>
<dbReference type="Pfam" id="PF09933">
    <property type="entry name" value="DUF2165"/>
    <property type="match status" value="1"/>
</dbReference>
<accession>A0ABU8QKG8</accession>
<feature type="transmembrane region" description="Helical" evidence="1">
    <location>
        <begin position="6"/>
        <end position="28"/>
    </location>
</feature>
<gene>
    <name evidence="2" type="ORF">WG622_16810</name>
</gene>
<keyword evidence="1" id="KW-0812">Transmembrane</keyword>
<feature type="transmembrane region" description="Helical" evidence="1">
    <location>
        <begin position="106"/>
        <end position="133"/>
    </location>
</feature>
<dbReference type="Proteomes" id="UP001368270">
    <property type="component" value="Unassembled WGS sequence"/>
</dbReference>